<sequence length="219" mass="24878">MPSRKCLSSPDSFCHICGSFVVKSKRQKITDFVKKAYFAYFGIKLGDQDKSWAPHIVCHTCVEQLRKWSKKTLKSLPFGVPMVWREPQNHVDDCYFCLSNVRGYNAKNRKYISYPNLPSAIRPVPHGPDVPIPSPPDSMDTIVLSDEGSGRETITDSDFEMEHENTPQLFTQCELNDLVRDLGLSKVGAEILGSRLQSKHMLAPGTTVSMYRKRETEFM</sequence>
<gene>
    <name evidence="1" type="ORF">T11_13270</name>
</gene>
<evidence type="ECO:0000313" key="2">
    <source>
        <dbReference type="Proteomes" id="UP000055024"/>
    </source>
</evidence>
<protein>
    <submittedName>
        <fullName evidence="1">Uncharacterized protein</fullName>
    </submittedName>
</protein>
<dbReference type="STRING" id="268475.A0A0V1HDB0"/>
<reference evidence="1 2" key="1">
    <citation type="submission" date="2015-01" db="EMBL/GenBank/DDBJ databases">
        <title>Evolution of Trichinella species and genotypes.</title>
        <authorList>
            <person name="Korhonen P.K."/>
            <person name="Edoardo P."/>
            <person name="Giuseppe L.R."/>
            <person name="Gasser R.B."/>
        </authorList>
    </citation>
    <scope>NUCLEOTIDE SEQUENCE [LARGE SCALE GENOMIC DNA]</scope>
    <source>
        <strain evidence="1">ISS1029</strain>
    </source>
</reference>
<comment type="caution">
    <text evidence="1">The sequence shown here is derived from an EMBL/GenBank/DDBJ whole genome shotgun (WGS) entry which is preliminary data.</text>
</comment>
<dbReference type="AlphaFoldDB" id="A0A0V1HDB0"/>
<accession>A0A0V1HDB0</accession>
<keyword evidence="2" id="KW-1185">Reference proteome</keyword>
<evidence type="ECO:0000313" key="1">
    <source>
        <dbReference type="EMBL" id="KRZ08374.1"/>
    </source>
</evidence>
<name>A0A0V1HDB0_9BILA</name>
<organism evidence="1 2">
    <name type="scientific">Trichinella zimbabwensis</name>
    <dbReference type="NCBI Taxonomy" id="268475"/>
    <lineage>
        <taxon>Eukaryota</taxon>
        <taxon>Metazoa</taxon>
        <taxon>Ecdysozoa</taxon>
        <taxon>Nematoda</taxon>
        <taxon>Enoplea</taxon>
        <taxon>Dorylaimia</taxon>
        <taxon>Trichinellida</taxon>
        <taxon>Trichinellidae</taxon>
        <taxon>Trichinella</taxon>
    </lineage>
</organism>
<proteinExistence type="predicted"/>
<dbReference type="OrthoDB" id="6365933at2759"/>
<dbReference type="Proteomes" id="UP000055024">
    <property type="component" value="Unassembled WGS sequence"/>
</dbReference>
<dbReference type="EMBL" id="JYDP01000088">
    <property type="protein sequence ID" value="KRZ08374.1"/>
    <property type="molecule type" value="Genomic_DNA"/>
</dbReference>